<evidence type="ECO:0000313" key="2">
    <source>
        <dbReference type="Proteomes" id="UP000178082"/>
    </source>
</evidence>
<gene>
    <name evidence="1" type="ORF">A3G31_01730</name>
</gene>
<protein>
    <recommendedName>
        <fullName evidence="3">Addiction module antitoxin RelB</fullName>
    </recommendedName>
</protein>
<evidence type="ECO:0008006" key="3">
    <source>
        <dbReference type="Google" id="ProtNLM"/>
    </source>
</evidence>
<dbReference type="InterPro" id="IPR013406">
    <property type="entry name" value="CHP02574_addiction_mod"/>
</dbReference>
<sequence length="76" mass="8988">MSSKIEKIEKEVFRLLSHVRAILAEHIISSSDEEEDPEAERLWIEEAEHRYKEYKEGKVKAKSAEMVFKEVRSKPE</sequence>
<dbReference type="AlphaFoldDB" id="A0A1F7SM10"/>
<dbReference type="Proteomes" id="UP000178082">
    <property type="component" value="Unassembled WGS sequence"/>
</dbReference>
<evidence type="ECO:0000313" key="1">
    <source>
        <dbReference type="EMBL" id="OGL54815.1"/>
    </source>
</evidence>
<proteinExistence type="predicted"/>
<dbReference type="EMBL" id="MGDI01000006">
    <property type="protein sequence ID" value="OGL54815.1"/>
    <property type="molecule type" value="Genomic_DNA"/>
</dbReference>
<accession>A0A1F7SM10</accession>
<dbReference type="Pfam" id="PF09720">
    <property type="entry name" value="Unstab_antitox"/>
    <property type="match status" value="1"/>
</dbReference>
<reference evidence="1 2" key="1">
    <citation type="journal article" date="2016" name="Nat. Commun.">
        <title>Thousands of microbial genomes shed light on interconnected biogeochemical processes in an aquifer system.</title>
        <authorList>
            <person name="Anantharaman K."/>
            <person name="Brown C.T."/>
            <person name="Hug L.A."/>
            <person name="Sharon I."/>
            <person name="Castelle C.J."/>
            <person name="Probst A.J."/>
            <person name="Thomas B.C."/>
            <person name="Singh A."/>
            <person name="Wilkins M.J."/>
            <person name="Karaoz U."/>
            <person name="Brodie E.L."/>
            <person name="Williams K.H."/>
            <person name="Hubbard S.S."/>
            <person name="Banfield J.F."/>
        </authorList>
    </citation>
    <scope>NUCLEOTIDE SEQUENCE [LARGE SCALE GENOMIC DNA]</scope>
</reference>
<organism evidence="1 2">
    <name type="scientific">Candidatus Schekmanbacteria bacterium RIFCSPLOWO2_12_FULL_38_15</name>
    <dbReference type="NCBI Taxonomy" id="1817883"/>
    <lineage>
        <taxon>Bacteria</taxon>
        <taxon>Candidatus Schekmaniibacteriota</taxon>
    </lineage>
</organism>
<name>A0A1F7SM10_9BACT</name>
<comment type="caution">
    <text evidence="1">The sequence shown here is derived from an EMBL/GenBank/DDBJ whole genome shotgun (WGS) entry which is preliminary data.</text>
</comment>